<protein>
    <submittedName>
        <fullName evidence="2">Bacteriochlorophyll A protein</fullName>
    </submittedName>
</protein>
<evidence type="ECO:0000256" key="1">
    <source>
        <dbReference type="PIRSR" id="PIRSR603426-1"/>
    </source>
</evidence>
<keyword evidence="3" id="KW-1185">Reference proteome</keyword>
<dbReference type="InterPro" id="IPR036559">
    <property type="entry name" value="Chl_A_sf"/>
</dbReference>
<feature type="binding site" description="axial binding residue" evidence="1">
    <location>
        <position position="146"/>
    </location>
    <ligand>
        <name>bacteriochlorophyll a</name>
        <dbReference type="ChEBI" id="CHEBI:61720"/>
        <label>1</label>
    </ligand>
    <ligandPart>
        <name>Mg</name>
        <dbReference type="ChEBI" id="CHEBI:25107"/>
    </ligandPart>
</feature>
<dbReference type="eggNOG" id="ENOG502ZAKC">
    <property type="taxonomic scope" value="Bacteria"/>
</dbReference>
<dbReference type="InterPro" id="IPR003426">
    <property type="entry name" value="BChl_A"/>
</dbReference>
<keyword evidence="1" id="KW-0602">Photosynthesis</keyword>
<dbReference type="Gene3D" id="2.50.10.10">
    <property type="entry name" value="Bacteriochlorophyll A"/>
    <property type="match status" value="1"/>
</dbReference>
<organism evidence="2 3">
    <name type="scientific">Chloroherpeton thalassium (strain ATCC 35110 / GB-78)</name>
    <dbReference type="NCBI Taxonomy" id="517418"/>
    <lineage>
        <taxon>Bacteria</taxon>
        <taxon>Pseudomonadati</taxon>
        <taxon>Chlorobiota</taxon>
        <taxon>Chlorobiia</taxon>
        <taxon>Chlorobiales</taxon>
        <taxon>Chloroherpetonaceae</taxon>
        <taxon>Chloroherpeton</taxon>
    </lineage>
</organism>
<feature type="binding site" description="axial binding residue" evidence="1">
    <location>
        <position position="302"/>
    </location>
    <ligand>
        <name>bacteriochlorophyll a</name>
        <dbReference type="ChEBI" id="CHEBI:61720"/>
        <label>1</label>
    </ligand>
    <ligandPart>
        <name>Mg</name>
        <dbReference type="ChEBI" id="CHEBI:25107"/>
    </ligandPart>
</feature>
<dbReference type="GO" id="GO:0015979">
    <property type="term" value="P:photosynthesis"/>
    <property type="evidence" value="ECO:0007669"/>
    <property type="project" value="UniProtKB-KW"/>
</dbReference>
<dbReference type="EMBL" id="CP001100">
    <property type="protein sequence ID" value="ACF13179.1"/>
    <property type="molecule type" value="Genomic_DNA"/>
</dbReference>
<proteinExistence type="predicted"/>
<sequence>MALFGSAESTVARADYEIILEGGTSTWGKVKGRANINVPPAIPLLPTDCNIKIKAKPIGSSNDVVRFTCMIEAAVDSTIKKLSVEADIANESSDRRVSVGEGVVTVGDFSHAFAFEGSVVNLVYYKSDVIRRNVPNPRYIQGRQFHDILMKVPLENDDLIQTWEATLQAARSGSANFNSWIRDFWFIGPAQTTLYEGGQSISNIEIASIGTEGGGSNGAPLGVTNWRFSHAASGIIDSISRWTELFPVEKLLKREAQIEGAFRSDSQGIEVKVDGELPGVSVDAGGGLRRVLNHPLVPLVHHGMVGKLNDFKIDAQLTVQLPKGYKLRYAAPQYKSQNAETYKWFGGTYAKWAEHVCKGGTGQFDILYAQ</sequence>
<dbReference type="Pfam" id="PF02327">
    <property type="entry name" value="BChl_A"/>
    <property type="match status" value="1"/>
</dbReference>
<dbReference type="GO" id="GO:0046872">
    <property type="term" value="F:metal ion binding"/>
    <property type="evidence" value="ECO:0007669"/>
    <property type="project" value="UniProtKB-KW"/>
</dbReference>
<dbReference type="SUPFAM" id="SSF51081">
    <property type="entry name" value="Bacteriochlorophyll A protein"/>
    <property type="match status" value="1"/>
</dbReference>
<accession>B3QW66</accession>
<dbReference type="GO" id="GO:0042314">
    <property type="term" value="F:bacteriochlorophyll binding"/>
    <property type="evidence" value="ECO:0007669"/>
    <property type="project" value="UniProtKB-KW"/>
</dbReference>
<gene>
    <name evidence="2" type="ordered locus">Ctha_0710</name>
</gene>
<feature type="binding site" description="axial binding residue" evidence="1">
    <location>
        <position position="294"/>
    </location>
    <ligand>
        <name>bacteriochlorophyll a</name>
        <dbReference type="ChEBI" id="CHEBI:61720"/>
        <label>1</label>
    </ligand>
    <ligandPart>
        <name>Mg</name>
        <dbReference type="ChEBI" id="CHEBI:25107"/>
    </ligandPart>
</feature>
<keyword evidence="1" id="KW-0076">Bacteriochlorophyll</keyword>
<keyword evidence="1" id="KW-0157">Chromophore</keyword>
<dbReference type="KEGG" id="cts:Ctha_0710"/>
<feature type="binding site" description="axial binding residue" evidence="1">
    <location>
        <position position="301"/>
    </location>
    <ligand>
        <name>bacteriochlorophyll a</name>
        <dbReference type="ChEBI" id="CHEBI:61720"/>
        <label>1</label>
    </ligand>
    <ligandPart>
        <name>Mg</name>
        <dbReference type="ChEBI" id="CHEBI:25107"/>
    </ligandPart>
</feature>
<feature type="binding site" description="axial binding residue" evidence="1">
    <location>
        <position position="111"/>
    </location>
    <ligand>
        <name>bacteriochlorophyll a</name>
        <dbReference type="ChEBI" id="CHEBI:61720"/>
        <label>1</label>
    </ligand>
    <ligandPart>
        <name>Mg</name>
        <dbReference type="ChEBI" id="CHEBI:25107"/>
    </ligandPart>
</feature>
<name>B3QW66_CHLT3</name>
<dbReference type="RefSeq" id="WP_012499263.1">
    <property type="nucleotide sequence ID" value="NC_011026.1"/>
</dbReference>
<keyword evidence="1" id="KW-0148">Chlorophyll</keyword>
<dbReference type="STRING" id="517418.Ctha_0710"/>
<dbReference type="AlphaFoldDB" id="B3QW66"/>
<evidence type="ECO:0000313" key="3">
    <source>
        <dbReference type="Proteomes" id="UP000001208"/>
    </source>
</evidence>
<dbReference type="OrthoDB" id="596555at2"/>
<dbReference type="Proteomes" id="UP000001208">
    <property type="component" value="Chromosome"/>
</dbReference>
<keyword evidence="1" id="KW-0479">Metal-binding</keyword>
<evidence type="ECO:0000313" key="2">
    <source>
        <dbReference type="EMBL" id="ACF13179.1"/>
    </source>
</evidence>
<keyword evidence="1" id="KW-0460">Magnesium</keyword>
<dbReference type="HOGENOM" id="CLU_756161_0_0_10"/>
<reference evidence="2 3" key="1">
    <citation type="submission" date="2008-06" db="EMBL/GenBank/DDBJ databases">
        <title>Complete sequence of Chloroherpeton thalassium ATCC 35110.</title>
        <authorList>
            <consortium name="US DOE Joint Genome Institute"/>
            <person name="Lucas S."/>
            <person name="Copeland A."/>
            <person name="Lapidus A."/>
            <person name="Glavina del Rio T."/>
            <person name="Dalin E."/>
            <person name="Tice H."/>
            <person name="Bruce D."/>
            <person name="Goodwin L."/>
            <person name="Pitluck S."/>
            <person name="Schmutz J."/>
            <person name="Larimer F."/>
            <person name="Land M."/>
            <person name="Hauser L."/>
            <person name="Kyrpides N."/>
            <person name="Mikhailova N."/>
            <person name="Liu Z."/>
            <person name="Li T."/>
            <person name="Zhao F."/>
            <person name="Overmann J."/>
            <person name="Bryant D.A."/>
            <person name="Richardson P."/>
        </authorList>
    </citation>
    <scope>NUCLEOTIDE SEQUENCE [LARGE SCALE GENOMIC DNA]</scope>
    <source>
        <strain evidence="3">ATCC 35110 / GB-78</strain>
    </source>
</reference>